<dbReference type="InterPro" id="IPR006157">
    <property type="entry name" value="FolB_dom"/>
</dbReference>
<dbReference type="AlphaFoldDB" id="A0A840F227"/>
<proteinExistence type="predicted"/>
<dbReference type="GO" id="GO:0004150">
    <property type="term" value="F:dihydroneopterin aldolase activity"/>
    <property type="evidence" value="ECO:0007669"/>
    <property type="project" value="UniProtKB-EC"/>
</dbReference>
<evidence type="ECO:0000259" key="1">
    <source>
        <dbReference type="SMART" id="SM00905"/>
    </source>
</evidence>
<feature type="domain" description="Dihydroneopterin aldolase/epimerase" evidence="1">
    <location>
        <begin position="6"/>
        <end position="114"/>
    </location>
</feature>
<keyword evidence="3" id="KW-1185">Reference proteome</keyword>
<keyword evidence="2" id="KW-0456">Lyase</keyword>
<protein>
    <submittedName>
        <fullName evidence="2">Dihydroneopterin aldolase</fullName>
        <ecNumber evidence="2">4.1.2.25</ecNumber>
    </submittedName>
</protein>
<accession>A0A840F227</accession>
<evidence type="ECO:0000313" key="3">
    <source>
        <dbReference type="Proteomes" id="UP000529795"/>
    </source>
</evidence>
<reference evidence="2 3" key="1">
    <citation type="submission" date="2020-08" db="EMBL/GenBank/DDBJ databases">
        <title>Genomic Encyclopedia of Type Strains, Phase IV (KMG-IV): sequencing the most valuable type-strain genomes for metagenomic binning, comparative biology and taxonomic classification.</title>
        <authorList>
            <person name="Goeker M."/>
        </authorList>
    </citation>
    <scope>NUCLEOTIDE SEQUENCE [LARGE SCALE GENOMIC DNA]</scope>
    <source>
        <strain evidence="2 3">YC6723</strain>
    </source>
</reference>
<dbReference type="EMBL" id="JACIEV010000003">
    <property type="protein sequence ID" value="MBB4153403.1"/>
    <property type="molecule type" value="Genomic_DNA"/>
</dbReference>
<dbReference type="GO" id="GO:0006760">
    <property type="term" value="P:folic acid-containing compound metabolic process"/>
    <property type="evidence" value="ECO:0007669"/>
    <property type="project" value="InterPro"/>
</dbReference>
<name>A0A840F227_9SPHN</name>
<dbReference type="RefSeq" id="WP_183983085.1">
    <property type="nucleotide sequence ID" value="NZ_JACIEV010000003.1"/>
</dbReference>
<dbReference type="Proteomes" id="UP000529795">
    <property type="component" value="Unassembled WGS sequence"/>
</dbReference>
<dbReference type="EC" id="4.1.2.25" evidence="2"/>
<sequence>MAEYTTILDDLDVSMRLGIHPHEQVPQRVRLSVEMTVAYPAPVSQDSIDQVLDYDFVREGVRQLASGPGFALQETLVEAVAALCLSDPRVTAVRVRSMKLDVYPDAKVSCAITRRRPAATSTDTWV</sequence>
<evidence type="ECO:0000313" key="2">
    <source>
        <dbReference type="EMBL" id="MBB4153403.1"/>
    </source>
</evidence>
<organism evidence="2 3">
    <name type="scientific">Sphingomonas jinjuensis</name>
    <dbReference type="NCBI Taxonomy" id="535907"/>
    <lineage>
        <taxon>Bacteria</taxon>
        <taxon>Pseudomonadati</taxon>
        <taxon>Pseudomonadota</taxon>
        <taxon>Alphaproteobacteria</taxon>
        <taxon>Sphingomonadales</taxon>
        <taxon>Sphingomonadaceae</taxon>
        <taxon>Sphingomonas</taxon>
    </lineage>
</organism>
<dbReference type="Pfam" id="PF02152">
    <property type="entry name" value="FolB"/>
    <property type="match status" value="1"/>
</dbReference>
<dbReference type="InterPro" id="IPR043133">
    <property type="entry name" value="GTP-CH-I_C/QueF"/>
</dbReference>
<comment type="caution">
    <text evidence="2">The sequence shown here is derived from an EMBL/GenBank/DDBJ whole genome shotgun (WGS) entry which is preliminary data.</text>
</comment>
<dbReference type="SMART" id="SM00905">
    <property type="entry name" value="FolB"/>
    <property type="match status" value="1"/>
</dbReference>
<dbReference type="Gene3D" id="3.30.1130.10">
    <property type="match status" value="1"/>
</dbReference>
<dbReference type="SUPFAM" id="SSF55620">
    <property type="entry name" value="Tetrahydrobiopterin biosynthesis enzymes-like"/>
    <property type="match status" value="1"/>
</dbReference>
<gene>
    <name evidence="2" type="ORF">GGQ80_001305</name>
</gene>